<reference evidence="4 6" key="2">
    <citation type="journal article" date="2017" name="Nat. Microbiol.">
        <title>Natural product diversity associated with the nematode symbionts Photorhabdus and Xenorhabdus.</title>
        <authorList>
            <person name="Tobias N.J."/>
            <person name="Wolff H."/>
            <person name="Djahanschiri B."/>
            <person name="Grundmann F."/>
            <person name="Kronenwerth M."/>
            <person name="Shi Y.M."/>
            <person name="Simonyi S."/>
            <person name="Grun P."/>
            <person name="Shapiro-Ilan D."/>
            <person name="Pidot S.J."/>
            <person name="Stinear T.P."/>
            <person name="Ebersberger I."/>
            <person name="Bode H.B."/>
        </authorList>
    </citation>
    <scope>NUCLEOTIDE SEQUENCE [LARGE SCALE GENOMIC DNA]</scope>
    <source>
        <strain evidence="4 6">DSM 17903</strain>
    </source>
</reference>
<dbReference type="KEGG" id="xho:A9255_04575"/>
<evidence type="ECO:0000313" key="5">
    <source>
        <dbReference type="Proteomes" id="UP000094600"/>
    </source>
</evidence>
<accession>A0A2G0Q3C3</accession>
<dbReference type="Proteomes" id="UP000094600">
    <property type="component" value="Chromosome"/>
</dbReference>
<dbReference type="PANTHER" id="PTHR43798:SF31">
    <property type="entry name" value="AB HYDROLASE SUPERFAMILY PROTEIN YCLE"/>
    <property type="match status" value="1"/>
</dbReference>
<dbReference type="GO" id="GO:0016020">
    <property type="term" value="C:membrane"/>
    <property type="evidence" value="ECO:0007669"/>
    <property type="project" value="TreeGrafter"/>
</dbReference>
<dbReference type="AlphaFoldDB" id="A0A2G0Q3C3"/>
<dbReference type="PANTHER" id="PTHR43798">
    <property type="entry name" value="MONOACYLGLYCEROL LIPASE"/>
    <property type="match status" value="1"/>
</dbReference>
<name>A0A2G0Q3C3_XENHO</name>
<dbReference type="EMBL" id="CP016176">
    <property type="protein sequence ID" value="AOM39912.1"/>
    <property type="molecule type" value="Genomic_DNA"/>
</dbReference>
<reference evidence="3 5" key="1">
    <citation type="submission" date="2016-06" db="EMBL/GenBank/DDBJ databases">
        <title>Bacterial characters and pathogenicity of Xenorhabdus hominickii from an entomopathogenic nematode, Steinernema monticolum.</title>
        <authorList>
            <person name="Park Y."/>
            <person name="Kim Y."/>
        </authorList>
    </citation>
    <scope>NUCLEOTIDE SEQUENCE [LARGE SCALE GENOMIC DNA]</scope>
    <source>
        <strain evidence="3 5">ANU1</strain>
    </source>
</reference>
<dbReference type="SUPFAM" id="SSF53474">
    <property type="entry name" value="alpha/beta-Hydrolases"/>
    <property type="match status" value="1"/>
</dbReference>
<keyword evidence="5" id="KW-1185">Reference proteome</keyword>
<evidence type="ECO:0000313" key="3">
    <source>
        <dbReference type="EMBL" id="AOM39912.1"/>
    </source>
</evidence>
<dbReference type="InterPro" id="IPR029058">
    <property type="entry name" value="AB_hydrolase_fold"/>
</dbReference>
<organism evidence="4 6">
    <name type="scientific">Xenorhabdus hominickii</name>
    <dbReference type="NCBI Taxonomy" id="351679"/>
    <lineage>
        <taxon>Bacteria</taxon>
        <taxon>Pseudomonadati</taxon>
        <taxon>Pseudomonadota</taxon>
        <taxon>Gammaproteobacteria</taxon>
        <taxon>Enterobacterales</taxon>
        <taxon>Morganellaceae</taxon>
        <taxon>Xenorhabdus</taxon>
    </lineage>
</organism>
<dbReference type="InterPro" id="IPR000073">
    <property type="entry name" value="AB_hydrolase_1"/>
</dbReference>
<evidence type="ECO:0000259" key="2">
    <source>
        <dbReference type="Pfam" id="PF00561"/>
    </source>
</evidence>
<dbReference type="RefSeq" id="WP_069315657.1">
    <property type="nucleotide sequence ID" value="NZ_CAWNQJ010000090.1"/>
</dbReference>
<dbReference type="InterPro" id="IPR050266">
    <property type="entry name" value="AB_hydrolase_sf"/>
</dbReference>
<dbReference type="OrthoDB" id="9798888at2"/>
<dbReference type="EMBL" id="NJAI01000006">
    <property type="protein sequence ID" value="PHM53700.1"/>
    <property type="molecule type" value="Genomic_DNA"/>
</dbReference>
<dbReference type="PRINTS" id="PR00111">
    <property type="entry name" value="ABHYDROLASE"/>
</dbReference>
<keyword evidence="1 4" id="KW-0378">Hydrolase</keyword>
<evidence type="ECO:0000256" key="1">
    <source>
        <dbReference type="ARBA" id="ARBA00022801"/>
    </source>
</evidence>
<dbReference type="GO" id="GO:0016787">
    <property type="term" value="F:hydrolase activity"/>
    <property type="evidence" value="ECO:0007669"/>
    <property type="project" value="UniProtKB-KW"/>
</dbReference>
<dbReference type="Proteomes" id="UP000225433">
    <property type="component" value="Unassembled WGS sequence"/>
</dbReference>
<dbReference type="Pfam" id="PF00561">
    <property type="entry name" value="Abhydrolase_1"/>
    <property type="match status" value="1"/>
</dbReference>
<evidence type="ECO:0000313" key="6">
    <source>
        <dbReference type="Proteomes" id="UP000225433"/>
    </source>
</evidence>
<dbReference type="STRING" id="351679.A9255_04575"/>
<gene>
    <name evidence="3" type="ORF">A9255_04575</name>
    <name evidence="4" type="ORF">Xhom_03701</name>
</gene>
<protein>
    <submittedName>
        <fullName evidence="4">Hydrolase</fullName>
    </submittedName>
</protein>
<evidence type="ECO:0000313" key="4">
    <source>
        <dbReference type="EMBL" id="PHM53700.1"/>
    </source>
</evidence>
<dbReference type="Gene3D" id="3.40.50.1820">
    <property type="entry name" value="alpha/beta hydrolase"/>
    <property type="match status" value="1"/>
</dbReference>
<proteinExistence type="predicted"/>
<sequence>MKPQNEHQHNHKYSNVILEGKGKAVVMVHGTMMDRTMFAPQIQAIKDGYCAIAYDQRARTPAYNTPYYLKDLADDCRSLLDDLGIEKCVLLGMSMGGYMATEFIRHFSDRVEALVMVGSKLGSYSQEEQELYMKEFHKFDYDGFVSQELAREAASFILGSYTLKNNPVLVSDTLQSWTKLPAKSVLSEVQSWIGKDDYTTTARNFGKPVLVIHGEDDQAIPVEKATNVMEKAFPNVEIVRIPNAGHTVNLEAPERTNEVLRSFLDSL</sequence>
<feature type="domain" description="AB hydrolase-1" evidence="2">
    <location>
        <begin position="24"/>
        <end position="253"/>
    </location>
</feature>